<evidence type="ECO:0000313" key="1">
    <source>
        <dbReference type="EMBL" id="EDP18707.1"/>
    </source>
</evidence>
<dbReference type="HOGENOM" id="CLU_3307256_0_0_9"/>
<reference evidence="1 2" key="2">
    <citation type="submission" date="2007-09" db="EMBL/GenBank/DDBJ databases">
        <title>Draft genome sequence of Clostridium bolteae (ATCC BAA-613).</title>
        <authorList>
            <person name="Sudarsanam P."/>
            <person name="Ley R."/>
            <person name="Guruge J."/>
            <person name="Turnbaugh P.J."/>
            <person name="Mahowald M."/>
            <person name="Liep D."/>
            <person name="Gordon J."/>
        </authorList>
    </citation>
    <scope>NUCLEOTIDE SEQUENCE [LARGE SCALE GENOMIC DNA]</scope>
    <source>
        <strain evidence="2">ATCC BAA-613 / DSM 15670 / CCUG 46953 / JCM 12243 / WAL 16351</strain>
    </source>
</reference>
<evidence type="ECO:0000313" key="2">
    <source>
        <dbReference type="Proteomes" id="UP000005396"/>
    </source>
</evidence>
<reference evidence="1 2" key="1">
    <citation type="submission" date="2007-08" db="EMBL/GenBank/DDBJ databases">
        <authorList>
            <person name="Fulton L."/>
            <person name="Clifton S."/>
            <person name="Fulton B."/>
            <person name="Xu J."/>
            <person name="Minx P."/>
            <person name="Pepin K.H."/>
            <person name="Johnson M."/>
            <person name="Thiruvilangam P."/>
            <person name="Bhonagiri V."/>
            <person name="Nash W.E."/>
            <person name="Mardis E.R."/>
            <person name="Wilson R.K."/>
        </authorList>
    </citation>
    <scope>NUCLEOTIDE SEQUENCE [LARGE SCALE GENOMIC DNA]</scope>
    <source>
        <strain evidence="2">ATCC BAA-613 / DSM 15670 / CCUG 46953 / JCM 12243 / WAL 16351</strain>
    </source>
</reference>
<accession>A8RJY4</accession>
<gene>
    <name evidence="1" type="ORF">CLOBOL_01069</name>
</gene>
<protein>
    <submittedName>
        <fullName evidence="1">Uncharacterized protein</fullName>
    </submittedName>
</protein>
<organism evidence="1 2">
    <name type="scientific">Enterocloster bolteae (strain ATCC BAA-613 / DSM 15670 / CCUG 46953 / JCM 12243 / WAL 16351)</name>
    <name type="common">Clostridium bolteae</name>
    <dbReference type="NCBI Taxonomy" id="411902"/>
    <lineage>
        <taxon>Bacteria</taxon>
        <taxon>Bacillati</taxon>
        <taxon>Bacillota</taxon>
        <taxon>Clostridia</taxon>
        <taxon>Lachnospirales</taxon>
        <taxon>Lachnospiraceae</taxon>
        <taxon>Enterocloster</taxon>
    </lineage>
</organism>
<name>A8RJY4_ENTBW</name>
<sequence>MCRLQDVCAPERHLDLIYRQVYHRFEKKHNRNVDKIFKV</sequence>
<dbReference type="AlphaFoldDB" id="A8RJY4"/>
<dbReference type="PaxDb" id="411902-CLOBOL_01069"/>
<dbReference type="EMBL" id="ABCC02000011">
    <property type="protein sequence ID" value="EDP18707.1"/>
    <property type="molecule type" value="Genomic_DNA"/>
</dbReference>
<comment type="caution">
    <text evidence="1">The sequence shown here is derived from an EMBL/GenBank/DDBJ whole genome shotgun (WGS) entry which is preliminary data.</text>
</comment>
<dbReference type="Proteomes" id="UP000005396">
    <property type="component" value="Unassembled WGS sequence"/>
</dbReference>
<proteinExistence type="predicted"/>